<evidence type="ECO:0000313" key="4">
    <source>
        <dbReference type="Proteomes" id="UP000777438"/>
    </source>
</evidence>
<feature type="compositionally biased region" description="Basic residues" evidence="1">
    <location>
        <begin position="314"/>
        <end position="325"/>
    </location>
</feature>
<reference evidence="3 4" key="1">
    <citation type="journal article" date="2021" name="Nat. Commun.">
        <title>Genetic determinants of endophytism in the Arabidopsis root mycobiome.</title>
        <authorList>
            <person name="Mesny F."/>
            <person name="Miyauchi S."/>
            <person name="Thiergart T."/>
            <person name="Pickel B."/>
            <person name="Atanasova L."/>
            <person name="Karlsson M."/>
            <person name="Huettel B."/>
            <person name="Barry K.W."/>
            <person name="Haridas S."/>
            <person name="Chen C."/>
            <person name="Bauer D."/>
            <person name="Andreopoulos W."/>
            <person name="Pangilinan J."/>
            <person name="LaButti K."/>
            <person name="Riley R."/>
            <person name="Lipzen A."/>
            <person name="Clum A."/>
            <person name="Drula E."/>
            <person name="Henrissat B."/>
            <person name="Kohler A."/>
            <person name="Grigoriev I.V."/>
            <person name="Martin F.M."/>
            <person name="Hacquard S."/>
        </authorList>
    </citation>
    <scope>NUCLEOTIDE SEQUENCE [LARGE SCALE GENOMIC DNA]</scope>
    <source>
        <strain evidence="3 4">MPI-CAGE-CH-0241</strain>
    </source>
</reference>
<evidence type="ECO:0000313" key="3">
    <source>
        <dbReference type="EMBL" id="KAH6895230.1"/>
    </source>
</evidence>
<feature type="domain" description="BZIP" evidence="2">
    <location>
        <begin position="227"/>
        <end position="240"/>
    </location>
</feature>
<dbReference type="Proteomes" id="UP000777438">
    <property type="component" value="Unassembled WGS sequence"/>
</dbReference>
<proteinExistence type="predicted"/>
<feature type="compositionally biased region" description="Polar residues" evidence="1">
    <location>
        <begin position="101"/>
        <end position="113"/>
    </location>
</feature>
<feature type="region of interest" description="Disordered" evidence="1">
    <location>
        <begin position="101"/>
        <end position="130"/>
    </location>
</feature>
<dbReference type="GO" id="GO:0003700">
    <property type="term" value="F:DNA-binding transcription factor activity"/>
    <property type="evidence" value="ECO:0007669"/>
    <property type="project" value="InterPro"/>
</dbReference>
<accession>A0A9P8WAZ1</accession>
<dbReference type="OrthoDB" id="4847496at2759"/>
<evidence type="ECO:0000259" key="2">
    <source>
        <dbReference type="PROSITE" id="PS00036"/>
    </source>
</evidence>
<feature type="compositionally biased region" description="Low complexity" evidence="1">
    <location>
        <begin position="44"/>
        <end position="74"/>
    </location>
</feature>
<comment type="caution">
    <text evidence="3">The sequence shown here is derived from an EMBL/GenBank/DDBJ whole genome shotgun (WGS) entry which is preliminary data.</text>
</comment>
<sequence>MRPQRNKKRARYAENSSSPPSERSGSVSEASMHSGDHLAKRPRLQQQNNNNSLSAQNQLQMQQQMQAMQYHQQHQHSIGGMQLALPQAMQSPPNVLVPYGSHNNSVGQHSSSPPVMLQSPPEAARAPQPQSSKLRIVNTPIENAGIFIPPALAPEEYNRRREQIALELRRRRDRAPALPRSAIADLPPKPPAEQWHTMPDEEITLDEQDAIMEANNRIAANNQRVDRERNNQAAKKSRQKRLEALDNTRTMLNDCYIEMCWWRMKAISLGASDSDYAAVPAAVKQDVLRELQKDIKDKDDVNEQLRKEEESRRRAERNRRKAVSS</sequence>
<dbReference type="PROSITE" id="PS00036">
    <property type="entry name" value="BZIP_BASIC"/>
    <property type="match status" value="1"/>
</dbReference>
<gene>
    <name evidence="3" type="ORF">B0T10DRAFT_455498</name>
</gene>
<dbReference type="InterPro" id="IPR004827">
    <property type="entry name" value="bZIP"/>
</dbReference>
<evidence type="ECO:0000256" key="1">
    <source>
        <dbReference type="SAM" id="MobiDB-lite"/>
    </source>
</evidence>
<feature type="region of interest" description="Disordered" evidence="1">
    <location>
        <begin position="1"/>
        <end position="74"/>
    </location>
</feature>
<dbReference type="EMBL" id="JAGPYM010000004">
    <property type="protein sequence ID" value="KAH6895230.1"/>
    <property type="molecule type" value="Genomic_DNA"/>
</dbReference>
<dbReference type="AlphaFoldDB" id="A0A9P8WAZ1"/>
<feature type="compositionally biased region" description="Low complexity" evidence="1">
    <location>
        <begin position="16"/>
        <end position="29"/>
    </location>
</feature>
<organism evidence="3 4">
    <name type="scientific">Thelonectria olida</name>
    <dbReference type="NCBI Taxonomy" id="1576542"/>
    <lineage>
        <taxon>Eukaryota</taxon>
        <taxon>Fungi</taxon>
        <taxon>Dikarya</taxon>
        <taxon>Ascomycota</taxon>
        <taxon>Pezizomycotina</taxon>
        <taxon>Sordariomycetes</taxon>
        <taxon>Hypocreomycetidae</taxon>
        <taxon>Hypocreales</taxon>
        <taxon>Nectriaceae</taxon>
        <taxon>Thelonectria</taxon>
    </lineage>
</organism>
<protein>
    <recommendedName>
        <fullName evidence="2">BZIP domain-containing protein</fullName>
    </recommendedName>
</protein>
<feature type="compositionally biased region" description="Basic and acidic residues" evidence="1">
    <location>
        <begin position="296"/>
        <end position="313"/>
    </location>
</feature>
<feature type="region of interest" description="Disordered" evidence="1">
    <location>
        <begin position="296"/>
        <end position="325"/>
    </location>
</feature>
<keyword evidence="4" id="KW-1185">Reference proteome</keyword>
<feature type="compositionally biased region" description="Basic residues" evidence="1">
    <location>
        <begin position="1"/>
        <end position="10"/>
    </location>
</feature>
<name>A0A9P8WAZ1_9HYPO</name>